<feature type="region of interest" description="Disordered" evidence="2">
    <location>
        <begin position="100"/>
        <end position="129"/>
    </location>
</feature>
<dbReference type="InterPro" id="IPR001623">
    <property type="entry name" value="DnaJ_domain"/>
</dbReference>
<dbReference type="Proteomes" id="UP000294621">
    <property type="component" value="Unassembled WGS sequence"/>
</dbReference>
<dbReference type="PRINTS" id="PR00625">
    <property type="entry name" value="JDOMAIN"/>
</dbReference>
<reference evidence="4 5" key="1">
    <citation type="submission" date="2019-03" db="EMBL/GenBank/DDBJ databases">
        <title>Genome Sequencing and Assembly of Various Microbes Isolated from Partially Reclaimed Soil and Acid Mine Drainage (AMD) Site.</title>
        <authorList>
            <person name="Steinbock B."/>
            <person name="Bechtold R."/>
            <person name="Sevigny J.L."/>
            <person name="Thomas D."/>
            <person name="Cuthill L.R."/>
            <person name="Aveiro Johannsen E.J."/>
            <person name="Thomas K."/>
            <person name="Ghosh A."/>
        </authorList>
    </citation>
    <scope>NUCLEOTIDE SEQUENCE [LARGE SCALE GENOMIC DNA]</scope>
    <source>
        <strain evidence="4 5">S-A1</strain>
    </source>
</reference>
<evidence type="ECO:0000256" key="2">
    <source>
        <dbReference type="SAM" id="MobiDB-lite"/>
    </source>
</evidence>
<accession>A0A4R5Y5L8</accession>
<protein>
    <submittedName>
        <fullName evidence="4">J domain-containing protein</fullName>
    </submittedName>
</protein>
<dbReference type="GO" id="GO:0051082">
    <property type="term" value="F:unfolded protein binding"/>
    <property type="evidence" value="ECO:0007669"/>
    <property type="project" value="TreeGrafter"/>
</dbReference>
<proteinExistence type="predicted"/>
<dbReference type="EMBL" id="SMZQ01000003">
    <property type="protein sequence ID" value="TDL38957.1"/>
    <property type="molecule type" value="Genomic_DNA"/>
</dbReference>
<dbReference type="SMART" id="SM00271">
    <property type="entry name" value="DnaJ"/>
    <property type="match status" value="1"/>
</dbReference>
<evidence type="ECO:0000256" key="1">
    <source>
        <dbReference type="ARBA" id="ARBA00023186"/>
    </source>
</evidence>
<gene>
    <name evidence="4" type="ORF">E2R57_08525</name>
</gene>
<dbReference type="SUPFAM" id="SSF46565">
    <property type="entry name" value="Chaperone J-domain"/>
    <property type="match status" value="1"/>
</dbReference>
<feature type="domain" description="J" evidence="3">
    <location>
        <begin position="39"/>
        <end position="103"/>
    </location>
</feature>
<comment type="caution">
    <text evidence="4">The sequence shown here is derived from an EMBL/GenBank/DDBJ whole genome shotgun (WGS) entry which is preliminary data.</text>
</comment>
<feature type="compositionally biased region" description="Low complexity" evidence="2">
    <location>
        <begin position="1"/>
        <end position="12"/>
    </location>
</feature>
<feature type="region of interest" description="Disordered" evidence="2">
    <location>
        <begin position="1"/>
        <end position="35"/>
    </location>
</feature>
<dbReference type="STRING" id="683150.G205_16077"/>
<dbReference type="Gene3D" id="1.10.287.110">
    <property type="entry name" value="DnaJ domain"/>
    <property type="match status" value="1"/>
</dbReference>
<dbReference type="OrthoDB" id="166297at2"/>
<keyword evidence="1" id="KW-0143">Chaperone</keyword>
<dbReference type="InterPro" id="IPR036869">
    <property type="entry name" value="J_dom_sf"/>
</dbReference>
<organism evidence="4 5">
    <name type="scientific">Arthrobacter nitrophenolicus</name>
    <dbReference type="NCBI Taxonomy" id="683150"/>
    <lineage>
        <taxon>Bacteria</taxon>
        <taxon>Bacillati</taxon>
        <taxon>Actinomycetota</taxon>
        <taxon>Actinomycetes</taxon>
        <taxon>Micrococcales</taxon>
        <taxon>Micrococcaceae</taxon>
        <taxon>Arthrobacter</taxon>
    </lineage>
</organism>
<dbReference type="GO" id="GO:0005737">
    <property type="term" value="C:cytoplasm"/>
    <property type="evidence" value="ECO:0007669"/>
    <property type="project" value="TreeGrafter"/>
</dbReference>
<evidence type="ECO:0000313" key="5">
    <source>
        <dbReference type="Proteomes" id="UP000294621"/>
    </source>
</evidence>
<dbReference type="GO" id="GO:0042026">
    <property type="term" value="P:protein refolding"/>
    <property type="evidence" value="ECO:0007669"/>
    <property type="project" value="TreeGrafter"/>
</dbReference>
<name>A0A4R5Y5L8_9MICC</name>
<dbReference type="PANTHER" id="PTHR43096">
    <property type="entry name" value="DNAJ HOMOLOG 1, MITOCHONDRIAL-RELATED"/>
    <property type="match status" value="1"/>
</dbReference>
<dbReference type="RefSeq" id="WP_133348141.1">
    <property type="nucleotide sequence ID" value="NZ_SMZQ01000003.1"/>
</dbReference>
<evidence type="ECO:0000259" key="3">
    <source>
        <dbReference type="PROSITE" id="PS50076"/>
    </source>
</evidence>
<sequence length="140" mass="15327">MAGHAHGAALAAMFLSERRRRPSGPSAAGAEATMTDTPDYYATLHVRPDASQQDISRAYRALMRSHHPDMEGATDPEGELLRIMQAFSILRDPQRRAAYDKQQAASRPRVIPVRKVPARGGASGPAIRVTPVRWESGPWS</sequence>
<evidence type="ECO:0000313" key="4">
    <source>
        <dbReference type="EMBL" id="TDL38957.1"/>
    </source>
</evidence>
<dbReference type="AlphaFoldDB" id="A0A4R5Y5L8"/>
<dbReference type="PANTHER" id="PTHR43096:SF52">
    <property type="entry name" value="DNAJ HOMOLOG 1, MITOCHONDRIAL-RELATED"/>
    <property type="match status" value="1"/>
</dbReference>
<dbReference type="PROSITE" id="PS50076">
    <property type="entry name" value="DNAJ_2"/>
    <property type="match status" value="1"/>
</dbReference>
<dbReference type="Pfam" id="PF00226">
    <property type="entry name" value="DnaJ"/>
    <property type="match status" value="1"/>
</dbReference>
<dbReference type="CDD" id="cd06257">
    <property type="entry name" value="DnaJ"/>
    <property type="match status" value="1"/>
</dbReference>